<evidence type="ECO:0000259" key="1">
    <source>
        <dbReference type="Pfam" id="PF14588"/>
    </source>
</evidence>
<name>A0A1I3TWQ8_9BURK</name>
<keyword evidence="3" id="KW-1185">Reference proteome</keyword>
<dbReference type="InterPro" id="IPR035959">
    <property type="entry name" value="RutC-like_sf"/>
</dbReference>
<accession>A0A1I3TWQ8</accession>
<dbReference type="Gene3D" id="3.30.1330.40">
    <property type="entry name" value="RutC-like"/>
    <property type="match status" value="1"/>
</dbReference>
<dbReference type="SUPFAM" id="SSF55298">
    <property type="entry name" value="YjgF-like"/>
    <property type="match status" value="1"/>
</dbReference>
<feature type="domain" description="Endoribonuclease L-PSP/chorismate mutase-like" evidence="1">
    <location>
        <begin position="10"/>
        <end position="152"/>
    </location>
</feature>
<organism evidence="2 3">
    <name type="scientific">Paraburkholderia megapolitana</name>
    <dbReference type="NCBI Taxonomy" id="420953"/>
    <lineage>
        <taxon>Bacteria</taxon>
        <taxon>Pseudomonadati</taxon>
        <taxon>Pseudomonadota</taxon>
        <taxon>Betaproteobacteria</taxon>
        <taxon>Burkholderiales</taxon>
        <taxon>Burkholderiaceae</taxon>
        <taxon>Paraburkholderia</taxon>
    </lineage>
</organism>
<dbReference type="CDD" id="cd02199">
    <property type="entry name" value="YjgF_YER057c_UK114_like_1"/>
    <property type="match status" value="1"/>
</dbReference>
<evidence type="ECO:0000313" key="2">
    <source>
        <dbReference type="EMBL" id="SFJ75072.1"/>
    </source>
</evidence>
<dbReference type="EMBL" id="FOQU01000010">
    <property type="protein sequence ID" value="SFJ75072.1"/>
    <property type="molecule type" value="Genomic_DNA"/>
</dbReference>
<evidence type="ECO:0000313" key="3">
    <source>
        <dbReference type="Proteomes" id="UP000199548"/>
    </source>
</evidence>
<sequence>MTQANVYDKLKELGIELPVAGAPAAAYVMSAQTGNTVFLSGHIAKKDGKVWAGKLGASIATEEGKTAARSIAIDLLATLHAHVGDLNRVTRIVKLMSLVNSTLEFTEQHIVTNGASELIADVFGERGKHARSAFGVAQIPLGACVEIEMIAEVGDAK</sequence>
<protein>
    <submittedName>
        <fullName evidence="2">Enamine deaminase RidA, house cleaning of reactive enamine intermediates, YjgF/YER057c/UK114 family</fullName>
    </submittedName>
</protein>
<dbReference type="Proteomes" id="UP000199548">
    <property type="component" value="Unassembled WGS sequence"/>
</dbReference>
<dbReference type="STRING" id="420953.SAMN05192543_110166"/>
<gene>
    <name evidence="2" type="ORF">SAMN05192543_110166</name>
</gene>
<dbReference type="PANTHER" id="PTHR43760">
    <property type="entry name" value="ENDORIBONUCLEASE-RELATED"/>
    <property type="match status" value="1"/>
</dbReference>
<dbReference type="AlphaFoldDB" id="A0A1I3TWQ8"/>
<proteinExistence type="predicted"/>
<dbReference type="InterPro" id="IPR013813">
    <property type="entry name" value="Endoribo_LPSP/chorism_mut-like"/>
</dbReference>
<dbReference type="PANTHER" id="PTHR43760:SF1">
    <property type="entry name" value="ENDORIBONUCLEASE L-PSP_CHORISMATE MUTASE-LIKE DOMAIN-CONTAINING PROTEIN"/>
    <property type="match status" value="1"/>
</dbReference>
<dbReference type="RefSeq" id="WP_091018555.1">
    <property type="nucleotide sequence ID" value="NZ_CP041745.1"/>
</dbReference>
<reference evidence="2 3" key="1">
    <citation type="submission" date="2016-10" db="EMBL/GenBank/DDBJ databases">
        <authorList>
            <person name="de Groot N.N."/>
        </authorList>
    </citation>
    <scope>NUCLEOTIDE SEQUENCE [LARGE SCALE GENOMIC DNA]</scope>
    <source>
        <strain evidence="2 3">LMG 23650</strain>
    </source>
</reference>
<dbReference type="OrthoDB" id="9806350at2"/>
<dbReference type="Pfam" id="PF14588">
    <property type="entry name" value="YjgF_endoribonc"/>
    <property type="match status" value="1"/>
</dbReference>